<sequence length="284" mass="31857">MLIKVFDKGLGAGFGPVEYLCALNPFGKGMRDVPPQILKGDPQMMRLQIDAVPFKWKYSSGVISFAKEDDPAESQLDEVIECFEALAFAGLPLSSRSIMWVRHQHTGREELHFVIPRQEVHSGKSFNAFPPGWEKKYDMLRDTFNYKYGWARPDDPLRARAWQPGLTSLIQEDAKRKKKPIPKSIGSIITDHLGNLAINGEIATRADVTREIELLGYTLTRAGKDYITVLDTATGKRERLRGTLYHADFDGQTGGKRYAERAKSCQNTQSSKSKGSIHRIAASN</sequence>
<organism evidence="2 3">
    <name type="scientific">Desulfovibrio litoralis DSM 11393</name>
    <dbReference type="NCBI Taxonomy" id="1121455"/>
    <lineage>
        <taxon>Bacteria</taxon>
        <taxon>Pseudomonadati</taxon>
        <taxon>Thermodesulfobacteriota</taxon>
        <taxon>Desulfovibrionia</taxon>
        <taxon>Desulfovibrionales</taxon>
        <taxon>Desulfovibrionaceae</taxon>
        <taxon>Desulfovibrio</taxon>
    </lineage>
</organism>
<dbReference type="OrthoDB" id="5351104at2"/>
<evidence type="ECO:0000256" key="1">
    <source>
        <dbReference type="SAM" id="MobiDB-lite"/>
    </source>
</evidence>
<reference evidence="2 3" key="1">
    <citation type="submission" date="2016-12" db="EMBL/GenBank/DDBJ databases">
        <authorList>
            <person name="Song W.-J."/>
            <person name="Kurnit D.M."/>
        </authorList>
    </citation>
    <scope>NUCLEOTIDE SEQUENCE [LARGE SCALE GENOMIC DNA]</scope>
    <source>
        <strain evidence="2 3">DSM 11393</strain>
    </source>
</reference>
<accession>A0A1M7TL94</accession>
<evidence type="ECO:0000313" key="2">
    <source>
        <dbReference type="EMBL" id="SHN71475.1"/>
    </source>
</evidence>
<keyword evidence="3" id="KW-1185">Reference proteome</keyword>
<dbReference type="RefSeq" id="WP_072697870.1">
    <property type="nucleotide sequence ID" value="NZ_FRDI01000015.1"/>
</dbReference>
<dbReference type="Proteomes" id="UP000186469">
    <property type="component" value="Unassembled WGS sequence"/>
</dbReference>
<feature type="compositionally biased region" description="Polar residues" evidence="1">
    <location>
        <begin position="264"/>
        <end position="274"/>
    </location>
</feature>
<dbReference type="EMBL" id="FRDI01000015">
    <property type="protein sequence ID" value="SHN71475.1"/>
    <property type="molecule type" value="Genomic_DNA"/>
</dbReference>
<evidence type="ECO:0000313" key="3">
    <source>
        <dbReference type="Proteomes" id="UP000186469"/>
    </source>
</evidence>
<protein>
    <recommendedName>
        <fullName evidence="4">Relaxase/Mobilisation nuclease domain-containing protein</fullName>
    </recommendedName>
</protein>
<dbReference type="AlphaFoldDB" id="A0A1M7TL94"/>
<feature type="region of interest" description="Disordered" evidence="1">
    <location>
        <begin position="264"/>
        <end position="284"/>
    </location>
</feature>
<dbReference type="STRING" id="1121455.SAMN02745728_02193"/>
<gene>
    <name evidence="2" type="ORF">SAMN02745728_02193</name>
</gene>
<evidence type="ECO:0008006" key="4">
    <source>
        <dbReference type="Google" id="ProtNLM"/>
    </source>
</evidence>
<proteinExistence type="predicted"/>
<name>A0A1M7TL94_9BACT</name>